<evidence type="ECO:0000256" key="5">
    <source>
        <dbReference type="ARBA" id="ARBA00022989"/>
    </source>
</evidence>
<feature type="transmembrane region" description="Helical" evidence="7">
    <location>
        <begin position="27"/>
        <end position="46"/>
    </location>
</feature>
<organism evidence="9 10">
    <name type="scientific">Bacillus cereus</name>
    <dbReference type="NCBI Taxonomy" id="1396"/>
    <lineage>
        <taxon>Bacteria</taxon>
        <taxon>Bacillati</taxon>
        <taxon>Bacillota</taxon>
        <taxon>Bacilli</taxon>
        <taxon>Bacillales</taxon>
        <taxon>Bacillaceae</taxon>
        <taxon>Bacillus</taxon>
        <taxon>Bacillus cereus group</taxon>
    </lineage>
</organism>
<keyword evidence="5 7" id="KW-1133">Transmembrane helix</keyword>
<feature type="transmembrane region" description="Helical" evidence="7">
    <location>
        <begin position="52"/>
        <end position="72"/>
    </location>
</feature>
<keyword evidence="3 7" id="KW-0812">Transmembrane</keyword>
<comment type="subcellular location">
    <subcellularLocation>
        <location evidence="1">Cell membrane</location>
        <topology evidence="1">Multi-pass membrane protein</topology>
    </subcellularLocation>
</comment>
<proteinExistence type="predicted"/>
<evidence type="ECO:0000256" key="7">
    <source>
        <dbReference type="SAM" id="Phobius"/>
    </source>
</evidence>
<evidence type="ECO:0000256" key="6">
    <source>
        <dbReference type="ARBA" id="ARBA00023136"/>
    </source>
</evidence>
<protein>
    <submittedName>
        <fullName evidence="9">GABA permease</fullName>
    </submittedName>
</protein>
<dbReference type="RefSeq" id="WP_142953804.1">
    <property type="nucleotide sequence ID" value="NZ_MUAL01000298.1"/>
</dbReference>
<keyword evidence="4" id="KW-0029">Amino-acid transport</keyword>
<evidence type="ECO:0000259" key="8">
    <source>
        <dbReference type="Pfam" id="PF00324"/>
    </source>
</evidence>
<keyword evidence="6 7" id="KW-0472">Membrane</keyword>
<gene>
    <name evidence="9" type="ORF">BW892_30130</name>
</gene>
<dbReference type="Pfam" id="PF00324">
    <property type="entry name" value="AA_permease"/>
    <property type="match status" value="1"/>
</dbReference>
<dbReference type="InterPro" id="IPR004840">
    <property type="entry name" value="Amino_acid_permease_CS"/>
</dbReference>
<dbReference type="AlphaFoldDB" id="A0A1S9U071"/>
<dbReference type="GO" id="GO:0005886">
    <property type="term" value="C:plasma membrane"/>
    <property type="evidence" value="ECO:0007669"/>
    <property type="project" value="UniProtKB-SubCell"/>
</dbReference>
<feature type="domain" description="Amino acid permease/ SLC12A" evidence="8">
    <location>
        <begin position="24"/>
        <end position="107"/>
    </location>
</feature>
<name>A0A1S9U071_BACCE</name>
<evidence type="ECO:0000256" key="4">
    <source>
        <dbReference type="ARBA" id="ARBA00022970"/>
    </source>
</evidence>
<feature type="transmembrane region" description="Helical" evidence="7">
    <location>
        <begin position="84"/>
        <end position="105"/>
    </location>
</feature>
<accession>A0A1S9U071</accession>
<feature type="non-terminal residue" evidence="9">
    <location>
        <position position="107"/>
    </location>
</feature>
<dbReference type="InterPro" id="IPR004841">
    <property type="entry name" value="AA-permease/SLC12A_dom"/>
</dbReference>
<evidence type="ECO:0000313" key="9">
    <source>
        <dbReference type="EMBL" id="OOR15131.1"/>
    </source>
</evidence>
<dbReference type="PANTHER" id="PTHR43495:SF5">
    <property type="entry name" value="GAMMA-AMINOBUTYRIC ACID PERMEASE"/>
    <property type="match status" value="1"/>
</dbReference>
<keyword evidence="2" id="KW-0813">Transport</keyword>
<sequence>MGTGLDAKSGHERASLRQALRMRHMTMISLGGVIGAGLFVGSGAVIQTTGPAAVVSYALAGFLVILIMRMLGEMATARPAVGSFAEYGRMALGEWAGFLMGWLYWYF</sequence>
<dbReference type="GO" id="GO:0006865">
    <property type="term" value="P:amino acid transport"/>
    <property type="evidence" value="ECO:0007669"/>
    <property type="project" value="UniProtKB-KW"/>
</dbReference>
<dbReference type="PANTHER" id="PTHR43495">
    <property type="entry name" value="GABA PERMEASE"/>
    <property type="match status" value="1"/>
</dbReference>
<evidence type="ECO:0000256" key="2">
    <source>
        <dbReference type="ARBA" id="ARBA00022448"/>
    </source>
</evidence>
<dbReference type="Proteomes" id="UP000191124">
    <property type="component" value="Unassembled WGS sequence"/>
</dbReference>
<reference evidence="9 10" key="1">
    <citation type="submission" date="2017-01" db="EMBL/GenBank/DDBJ databases">
        <title>Bacillus cereus isolates.</title>
        <authorList>
            <person name="Beno S.M."/>
        </authorList>
    </citation>
    <scope>NUCLEOTIDE SEQUENCE [LARGE SCALE GENOMIC DNA]</scope>
    <source>
        <strain evidence="9 10">FSL M7-1219</strain>
    </source>
</reference>
<dbReference type="PROSITE" id="PS00218">
    <property type="entry name" value="AMINO_ACID_PERMEASE_1"/>
    <property type="match status" value="1"/>
</dbReference>
<comment type="caution">
    <text evidence="9">The sequence shown here is derived from an EMBL/GenBank/DDBJ whole genome shotgun (WGS) entry which is preliminary data.</text>
</comment>
<dbReference type="EMBL" id="MUAL01000298">
    <property type="protein sequence ID" value="OOR15131.1"/>
    <property type="molecule type" value="Genomic_DNA"/>
</dbReference>
<dbReference type="Gene3D" id="1.20.1740.10">
    <property type="entry name" value="Amino acid/polyamine transporter I"/>
    <property type="match status" value="1"/>
</dbReference>
<evidence type="ECO:0000313" key="10">
    <source>
        <dbReference type="Proteomes" id="UP000191124"/>
    </source>
</evidence>
<evidence type="ECO:0000256" key="3">
    <source>
        <dbReference type="ARBA" id="ARBA00022692"/>
    </source>
</evidence>
<dbReference type="GO" id="GO:0055085">
    <property type="term" value="P:transmembrane transport"/>
    <property type="evidence" value="ECO:0007669"/>
    <property type="project" value="InterPro"/>
</dbReference>
<evidence type="ECO:0000256" key="1">
    <source>
        <dbReference type="ARBA" id="ARBA00004651"/>
    </source>
</evidence>